<dbReference type="GO" id="GO:0044780">
    <property type="term" value="P:bacterial-type flagellum assembly"/>
    <property type="evidence" value="ECO:0007669"/>
    <property type="project" value="InterPro"/>
</dbReference>
<dbReference type="Pfam" id="PF05130">
    <property type="entry name" value="FlgN"/>
    <property type="match status" value="1"/>
</dbReference>
<evidence type="ECO:0000256" key="1">
    <source>
        <dbReference type="ARBA" id="ARBA00022795"/>
    </source>
</evidence>
<dbReference type="AlphaFoldDB" id="A0A1M5WAU7"/>
<proteinExistence type="predicted"/>
<sequence length="161" mass="18857">MPDDLIKGLIDLSEIKLSLVREILEITKKQSECINGNDIKGLQECIDMKQKRIDEINKIDSVFIEKYEEFKAINKIDSIEMIDIKKYPRLKHLKETTNNILLILKEVQAIETDNNKKIKNEFDSLKLKLKNIKQGKKMVKGYDNAYKIRNMNSSIFINIKK</sequence>
<accession>A0A1M5WAU7</accession>
<gene>
    <name evidence="2" type="ORF">SAMN02745135_02380</name>
</gene>
<dbReference type="InterPro" id="IPR007809">
    <property type="entry name" value="FlgN-like"/>
</dbReference>
<dbReference type="InterPro" id="IPR036679">
    <property type="entry name" value="FlgN-like_sf"/>
</dbReference>
<dbReference type="Gene3D" id="1.20.58.300">
    <property type="entry name" value="FlgN-like"/>
    <property type="match status" value="1"/>
</dbReference>
<evidence type="ECO:0000313" key="3">
    <source>
        <dbReference type="Proteomes" id="UP000183967"/>
    </source>
</evidence>
<dbReference type="SUPFAM" id="SSF140566">
    <property type="entry name" value="FlgN-like"/>
    <property type="match status" value="1"/>
</dbReference>
<dbReference type="RefSeq" id="WP_073197865.1">
    <property type="nucleotide sequence ID" value="NZ_FQXO01000097.1"/>
</dbReference>
<keyword evidence="1" id="KW-1005">Bacterial flagellum biogenesis</keyword>
<protein>
    <submittedName>
        <fullName evidence="2">FlgN protein</fullName>
    </submittedName>
</protein>
<name>A0A1M5WAU7_9FIRM</name>
<evidence type="ECO:0000313" key="2">
    <source>
        <dbReference type="EMBL" id="SHH84570.1"/>
    </source>
</evidence>
<dbReference type="EMBL" id="FQXO01000097">
    <property type="protein sequence ID" value="SHH84570.1"/>
    <property type="molecule type" value="Genomic_DNA"/>
</dbReference>
<dbReference type="OrthoDB" id="1957583at2"/>
<keyword evidence="3" id="KW-1185">Reference proteome</keyword>
<organism evidence="2 3">
    <name type="scientific">Caloranaerobacter azorensis DSM 13643</name>
    <dbReference type="NCBI Taxonomy" id="1121264"/>
    <lineage>
        <taxon>Bacteria</taxon>
        <taxon>Bacillati</taxon>
        <taxon>Bacillota</taxon>
        <taxon>Tissierellia</taxon>
        <taxon>Tissierellales</taxon>
        <taxon>Thermohalobacteraceae</taxon>
        <taxon>Caloranaerobacter</taxon>
    </lineage>
</organism>
<dbReference type="Proteomes" id="UP000183967">
    <property type="component" value="Unassembled WGS sequence"/>
</dbReference>
<reference evidence="3" key="1">
    <citation type="submission" date="2016-11" db="EMBL/GenBank/DDBJ databases">
        <authorList>
            <person name="Varghese N."/>
            <person name="Submissions S."/>
        </authorList>
    </citation>
    <scope>NUCLEOTIDE SEQUENCE [LARGE SCALE GENOMIC DNA]</scope>
    <source>
        <strain evidence="3">DSM 13643</strain>
    </source>
</reference>